<evidence type="ECO:0000256" key="4">
    <source>
        <dbReference type="ARBA" id="ARBA00049957"/>
    </source>
</evidence>
<dbReference type="PANTHER" id="PTHR42646">
    <property type="entry name" value="FLAP ENDONUCLEASE XNI"/>
    <property type="match status" value="1"/>
</dbReference>
<dbReference type="SMART" id="SM00279">
    <property type="entry name" value="HhH2"/>
    <property type="match status" value="1"/>
</dbReference>
<dbReference type="InterPro" id="IPR008918">
    <property type="entry name" value="HhH2"/>
</dbReference>
<dbReference type="Gene3D" id="1.10.150.20">
    <property type="entry name" value="5' to 3' exonuclease, C-terminal subdomain"/>
    <property type="match status" value="1"/>
</dbReference>
<dbReference type="CDD" id="cd09859">
    <property type="entry name" value="PIN_53EXO"/>
    <property type="match status" value="1"/>
</dbReference>
<dbReference type="InterPro" id="IPR020046">
    <property type="entry name" value="5-3_exonucl_a-hlix_arch_N"/>
</dbReference>
<reference evidence="7 8" key="1">
    <citation type="submission" date="2016-10" db="EMBL/GenBank/DDBJ databases">
        <authorList>
            <person name="Varghese N."/>
            <person name="Submissions S."/>
        </authorList>
    </citation>
    <scope>NUCLEOTIDE SEQUENCE [LARGE SCALE GENOMIC DNA]</scope>
    <source>
        <strain evidence="7 8">DSM 13796</strain>
    </source>
</reference>
<dbReference type="RefSeq" id="WP_061802964.1">
    <property type="nucleotide sequence ID" value="NZ_FOXX01000017.1"/>
</dbReference>
<keyword evidence="7" id="KW-0269">Exonuclease</keyword>
<sequence length="293" mass="33548">MKKNTLLLIDGFNLLSRGYFATAYGRDEEDLTKNIDGTYINALNVFFRKLFQLFRQYDVTHALVAWDVKRNETDRRVKYDFYKATRNELPPPLIEQYETCQKILDALSIKQMSLAPYEADDLIGSLSLSWTVQEEGKCYIYSNDKDLFQLLNEDVAQIVAGKRGDSVFTMEDFQTEYGISPSQWVDVKALLGDKSDNIPGCRGVGEKAALPLIQLYGSIDGLYENVETLDKKFNRYKKKLLEGRETTLVSKELAQILCSIPEFQAFDFNTLSLDLTETLVYKEMNKVGIFASF</sequence>
<dbReference type="InterPro" id="IPR038969">
    <property type="entry name" value="FEN"/>
</dbReference>
<keyword evidence="8" id="KW-1185">Reference proteome</keyword>
<evidence type="ECO:0000256" key="5">
    <source>
        <dbReference type="ARBA" id="ARBA00050026"/>
    </source>
</evidence>
<keyword evidence="1" id="KW-0540">Nuclease</keyword>
<evidence type="ECO:0000313" key="7">
    <source>
        <dbReference type="EMBL" id="SFQ86012.1"/>
    </source>
</evidence>
<evidence type="ECO:0000256" key="3">
    <source>
        <dbReference type="ARBA" id="ARBA00023125"/>
    </source>
</evidence>
<dbReference type="GO" id="GO:0004527">
    <property type="term" value="F:exonuclease activity"/>
    <property type="evidence" value="ECO:0007669"/>
    <property type="project" value="UniProtKB-KW"/>
</dbReference>
<dbReference type="Pfam" id="PF02739">
    <property type="entry name" value="5_3_exonuc_N"/>
    <property type="match status" value="1"/>
</dbReference>
<evidence type="ECO:0000256" key="2">
    <source>
        <dbReference type="ARBA" id="ARBA00022801"/>
    </source>
</evidence>
<dbReference type="InterPro" id="IPR020045">
    <property type="entry name" value="DNA_polI_H3TH"/>
</dbReference>
<dbReference type="EMBL" id="FOXX01000017">
    <property type="protein sequence ID" value="SFQ86012.1"/>
    <property type="molecule type" value="Genomic_DNA"/>
</dbReference>
<dbReference type="SUPFAM" id="SSF88723">
    <property type="entry name" value="PIN domain-like"/>
    <property type="match status" value="1"/>
</dbReference>
<dbReference type="GeneID" id="93713069"/>
<evidence type="ECO:0000313" key="8">
    <source>
        <dbReference type="Proteomes" id="UP000182762"/>
    </source>
</evidence>
<dbReference type="SUPFAM" id="SSF47807">
    <property type="entry name" value="5' to 3' exonuclease, C-terminal subdomain"/>
    <property type="match status" value="1"/>
</dbReference>
<organism evidence="7 8">
    <name type="scientific">Priestia endophytica DSM 13796</name>
    <dbReference type="NCBI Taxonomy" id="1121089"/>
    <lineage>
        <taxon>Bacteria</taxon>
        <taxon>Bacillati</taxon>
        <taxon>Bacillota</taxon>
        <taxon>Bacilli</taxon>
        <taxon>Bacillales</taxon>
        <taxon>Bacillaceae</taxon>
        <taxon>Priestia</taxon>
    </lineage>
</organism>
<dbReference type="PANTHER" id="PTHR42646:SF2">
    <property type="entry name" value="5'-3' EXONUCLEASE FAMILY PROTEIN"/>
    <property type="match status" value="1"/>
</dbReference>
<evidence type="ECO:0000256" key="1">
    <source>
        <dbReference type="ARBA" id="ARBA00022722"/>
    </source>
</evidence>
<evidence type="ECO:0000259" key="6">
    <source>
        <dbReference type="SMART" id="SM00475"/>
    </source>
</evidence>
<comment type="caution">
    <text evidence="7">The sequence shown here is derived from an EMBL/GenBank/DDBJ whole genome shotgun (WGS) entry which is preliminary data.</text>
</comment>
<comment type="function">
    <text evidence="4">5'-3' exonuclease acting preferentially on double-stranded DNA.</text>
</comment>
<dbReference type="InterPro" id="IPR029060">
    <property type="entry name" value="PIN-like_dom_sf"/>
</dbReference>
<protein>
    <recommendedName>
        <fullName evidence="5">5'-3' exonuclease</fullName>
    </recommendedName>
</protein>
<name>A0A1I6BYK6_9BACI</name>
<keyword evidence="3" id="KW-0238">DNA-binding</keyword>
<proteinExistence type="predicted"/>
<dbReference type="Proteomes" id="UP000182762">
    <property type="component" value="Unassembled WGS sequence"/>
</dbReference>
<keyword evidence="2" id="KW-0378">Hydrolase</keyword>
<dbReference type="Gene3D" id="3.40.50.1010">
    <property type="entry name" value="5'-nuclease"/>
    <property type="match status" value="1"/>
</dbReference>
<dbReference type="CDD" id="cd09898">
    <property type="entry name" value="H3TH_53EXO"/>
    <property type="match status" value="1"/>
</dbReference>
<accession>A0A1I6BYK6</accession>
<feature type="domain" description="5'-3' exonuclease" evidence="6">
    <location>
        <begin position="2"/>
        <end position="276"/>
    </location>
</feature>
<gene>
    <name evidence="7" type="ORF">SAMN02745910_04536</name>
</gene>
<dbReference type="InterPro" id="IPR002421">
    <property type="entry name" value="5-3_exonuclease"/>
</dbReference>
<dbReference type="Pfam" id="PF01367">
    <property type="entry name" value="5_3_exonuc"/>
    <property type="match status" value="1"/>
</dbReference>
<dbReference type="SMART" id="SM00475">
    <property type="entry name" value="53EXOc"/>
    <property type="match status" value="1"/>
</dbReference>
<dbReference type="InterPro" id="IPR036279">
    <property type="entry name" value="5-3_exonuclease_C_sf"/>
</dbReference>